<keyword evidence="3" id="KW-0472">Membrane</keyword>
<sequence>MELTSICLMLSTLSITPDRSQFFQYEQISLNCAANSSGWTVKRNTDFQSAQACMYGWAIPGDSSCTIEDTLPSDTGMYWCQSEQGHCSNTVNITVTTGVVILESPSHPVTEGDNVTLRCSYKEEEHHESTSNFPAAFYKDNVYIGTENAGTMTILVSKSDEGFYKCIHPSKGESLQSWLTVKERGQSTVVPITPFPPSSSPFTPSTKLILCVLLFILYNIIFIMCICIYRKVARANADAKRRASDE</sequence>
<reference evidence="5" key="3">
    <citation type="submission" date="2025-09" db="UniProtKB">
        <authorList>
            <consortium name="Ensembl"/>
        </authorList>
    </citation>
    <scope>IDENTIFICATION</scope>
</reference>
<evidence type="ECO:0000313" key="6">
    <source>
        <dbReference type="Proteomes" id="UP001501940"/>
    </source>
</evidence>
<evidence type="ECO:0000256" key="3">
    <source>
        <dbReference type="SAM" id="Phobius"/>
    </source>
</evidence>
<feature type="transmembrane region" description="Helical" evidence="3">
    <location>
        <begin position="207"/>
        <end position="229"/>
    </location>
</feature>
<feature type="domain" description="Ig-like" evidence="4">
    <location>
        <begin position="97"/>
        <end position="166"/>
    </location>
</feature>
<dbReference type="GO" id="GO:0009897">
    <property type="term" value="C:external side of plasma membrane"/>
    <property type="evidence" value="ECO:0007669"/>
    <property type="project" value="TreeGrafter"/>
</dbReference>
<dbReference type="AlphaFoldDB" id="A0AAQ5Z6D5"/>
<dbReference type="InterPro" id="IPR007110">
    <property type="entry name" value="Ig-like_dom"/>
</dbReference>
<dbReference type="InterPro" id="IPR013783">
    <property type="entry name" value="Ig-like_fold"/>
</dbReference>
<organism evidence="5 6">
    <name type="scientific">Amphiprion ocellaris</name>
    <name type="common">Clown anemonefish</name>
    <dbReference type="NCBI Taxonomy" id="80972"/>
    <lineage>
        <taxon>Eukaryota</taxon>
        <taxon>Metazoa</taxon>
        <taxon>Chordata</taxon>
        <taxon>Craniata</taxon>
        <taxon>Vertebrata</taxon>
        <taxon>Euteleostomi</taxon>
        <taxon>Actinopterygii</taxon>
        <taxon>Neopterygii</taxon>
        <taxon>Teleostei</taxon>
        <taxon>Neoteleostei</taxon>
        <taxon>Acanthomorphata</taxon>
        <taxon>Ovalentaria</taxon>
        <taxon>Pomacentridae</taxon>
        <taxon>Amphiprion</taxon>
    </lineage>
</organism>
<keyword evidence="6" id="KW-1185">Reference proteome</keyword>
<name>A0AAQ5Z6D5_AMPOC</name>
<dbReference type="GO" id="GO:0007166">
    <property type="term" value="P:cell surface receptor signaling pathway"/>
    <property type="evidence" value="ECO:0007669"/>
    <property type="project" value="TreeGrafter"/>
</dbReference>
<accession>A0AAQ5Z6D5</accession>
<evidence type="ECO:0000256" key="1">
    <source>
        <dbReference type="ARBA" id="ARBA00022729"/>
    </source>
</evidence>
<proteinExistence type="predicted"/>
<dbReference type="InterPro" id="IPR003599">
    <property type="entry name" value="Ig_sub"/>
</dbReference>
<dbReference type="GeneTree" id="ENSGT00940000163711"/>
<keyword evidence="1" id="KW-0732">Signal</keyword>
<dbReference type="PROSITE" id="PS50835">
    <property type="entry name" value="IG_LIKE"/>
    <property type="match status" value="2"/>
</dbReference>
<feature type="domain" description="Ig-like" evidence="4">
    <location>
        <begin position="11"/>
        <end position="96"/>
    </location>
</feature>
<evidence type="ECO:0000259" key="4">
    <source>
        <dbReference type="PROSITE" id="PS50835"/>
    </source>
</evidence>
<dbReference type="InterPro" id="IPR050488">
    <property type="entry name" value="Ig_Fc_receptor"/>
</dbReference>
<evidence type="ECO:0000256" key="2">
    <source>
        <dbReference type="ARBA" id="ARBA00023157"/>
    </source>
</evidence>
<keyword evidence="3" id="KW-1133">Transmembrane helix</keyword>
<dbReference type="Proteomes" id="UP001501940">
    <property type="component" value="Chromosome 23"/>
</dbReference>
<dbReference type="PANTHER" id="PTHR11481">
    <property type="entry name" value="IMMUNOGLOBULIN FC RECEPTOR"/>
    <property type="match status" value="1"/>
</dbReference>
<dbReference type="SMART" id="SM00409">
    <property type="entry name" value="IG"/>
    <property type="match status" value="2"/>
</dbReference>
<protein>
    <recommendedName>
        <fullName evidence="4">Ig-like domain-containing protein</fullName>
    </recommendedName>
</protein>
<dbReference type="GO" id="GO:0006955">
    <property type="term" value="P:immune response"/>
    <property type="evidence" value="ECO:0007669"/>
    <property type="project" value="TreeGrafter"/>
</dbReference>
<keyword evidence="2" id="KW-1015">Disulfide bond</keyword>
<reference evidence="5 6" key="1">
    <citation type="submission" date="2022-01" db="EMBL/GenBank/DDBJ databases">
        <title>A chromosome-scale genome assembly of the false clownfish, Amphiprion ocellaris.</title>
        <authorList>
            <person name="Ryu T."/>
        </authorList>
    </citation>
    <scope>NUCLEOTIDE SEQUENCE [LARGE SCALE GENOMIC DNA]</scope>
</reference>
<dbReference type="SUPFAM" id="SSF48726">
    <property type="entry name" value="Immunoglobulin"/>
    <property type="match status" value="2"/>
</dbReference>
<dbReference type="Gene3D" id="2.60.40.10">
    <property type="entry name" value="Immunoglobulins"/>
    <property type="match status" value="2"/>
</dbReference>
<dbReference type="PANTHER" id="PTHR11481:SF64">
    <property type="entry name" value="FC RECEPTOR-LIKE PROTEIN 4"/>
    <property type="match status" value="1"/>
</dbReference>
<evidence type="ECO:0000313" key="5">
    <source>
        <dbReference type="Ensembl" id="ENSAOCP00000059290.1"/>
    </source>
</evidence>
<dbReference type="GO" id="GO:0004888">
    <property type="term" value="F:transmembrane signaling receptor activity"/>
    <property type="evidence" value="ECO:0007669"/>
    <property type="project" value="TreeGrafter"/>
</dbReference>
<reference evidence="5" key="2">
    <citation type="submission" date="2025-08" db="UniProtKB">
        <authorList>
            <consortium name="Ensembl"/>
        </authorList>
    </citation>
    <scope>IDENTIFICATION</scope>
</reference>
<keyword evidence="3" id="KW-0812">Transmembrane</keyword>
<dbReference type="Ensembl" id="ENSAOCT00000060823.1">
    <property type="protein sequence ID" value="ENSAOCP00000059290.1"/>
    <property type="gene ID" value="ENSAOCG00000033363.1"/>
</dbReference>
<dbReference type="InterPro" id="IPR036179">
    <property type="entry name" value="Ig-like_dom_sf"/>
</dbReference>